<organism evidence="1 2">
    <name type="scientific">Segetibacter aerophilus</name>
    <dbReference type="NCBI Taxonomy" id="670293"/>
    <lineage>
        <taxon>Bacteria</taxon>
        <taxon>Pseudomonadati</taxon>
        <taxon>Bacteroidota</taxon>
        <taxon>Chitinophagia</taxon>
        <taxon>Chitinophagales</taxon>
        <taxon>Chitinophagaceae</taxon>
        <taxon>Segetibacter</taxon>
    </lineage>
</organism>
<protein>
    <recommendedName>
        <fullName evidence="3">Lipoprotein</fullName>
    </recommendedName>
</protein>
<reference evidence="1 2" key="1">
    <citation type="submission" date="2019-07" db="EMBL/GenBank/DDBJ databases">
        <title>Whole genome shotgun sequence of Segetibacter aerophilus NBRC 106135.</title>
        <authorList>
            <person name="Hosoyama A."/>
            <person name="Uohara A."/>
            <person name="Ohji S."/>
            <person name="Ichikawa N."/>
        </authorList>
    </citation>
    <scope>NUCLEOTIDE SEQUENCE [LARGE SCALE GENOMIC DNA]</scope>
    <source>
        <strain evidence="1 2">NBRC 106135</strain>
    </source>
</reference>
<proteinExistence type="predicted"/>
<dbReference type="Proteomes" id="UP000321513">
    <property type="component" value="Unassembled WGS sequence"/>
</dbReference>
<dbReference type="RefSeq" id="WP_147202362.1">
    <property type="nucleotide sequence ID" value="NZ_BJYT01000002.1"/>
</dbReference>
<keyword evidence="2" id="KW-1185">Reference proteome</keyword>
<evidence type="ECO:0008006" key="3">
    <source>
        <dbReference type="Google" id="ProtNLM"/>
    </source>
</evidence>
<dbReference type="AlphaFoldDB" id="A0A512B8K4"/>
<gene>
    <name evidence="1" type="ORF">SAE01_07880</name>
</gene>
<evidence type="ECO:0000313" key="1">
    <source>
        <dbReference type="EMBL" id="GEO08292.1"/>
    </source>
</evidence>
<dbReference type="PROSITE" id="PS51257">
    <property type="entry name" value="PROKAR_LIPOPROTEIN"/>
    <property type="match status" value="1"/>
</dbReference>
<dbReference type="EMBL" id="BJYT01000002">
    <property type="protein sequence ID" value="GEO08292.1"/>
    <property type="molecule type" value="Genomic_DNA"/>
</dbReference>
<accession>A0A512B8K4</accession>
<evidence type="ECO:0000313" key="2">
    <source>
        <dbReference type="Proteomes" id="UP000321513"/>
    </source>
</evidence>
<sequence>MSIKRDLLLVIGTFVITSSSIVACNQNDKKTATTTTESNAPSDGLASTDIVVKFELNSEPITWDDAKAMKTEYLTGFDKAWMVKHNGRDGSGATKNQKLEGFVIDAAHLDEIINHNHYGNGDSAKADQVVFYFGKKGEEGSGRDKHAKMHIIAVGLKDDKLMNTAAGTDKKTGKAYADASIFDKAESCPPFGASEQ</sequence>
<name>A0A512B8K4_9BACT</name>
<comment type="caution">
    <text evidence="1">The sequence shown here is derived from an EMBL/GenBank/DDBJ whole genome shotgun (WGS) entry which is preliminary data.</text>
</comment>